<sequence>MVTTEVDVEEVDVVEVELVEVDVVVESTAAACPNDAAGGAVATSRTTPATSVSVAAAAEAASRTGTGALDSVDVSCPARNSVLASSVLKVYVVLAEAATTPIVTTNTIDARIVFTIVIGPLSLMCTPFVGTVQHRPATRLRSNT</sequence>
<keyword evidence="2" id="KW-1185">Reference proteome</keyword>
<comment type="caution">
    <text evidence="1">The sequence shown here is derived from an EMBL/GenBank/DDBJ whole genome shotgun (WGS) entry which is preliminary data.</text>
</comment>
<dbReference type="Proteomes" id="UP000724964">
    <property type="component" value="Unassembled WGS sequence"/>
</dbReference>
<reference evidence="1" key="1">
    <citation type="submission" date="2021-02" db="EMBL/GenBank/DDBJ databases">
        <title>Activity-based single-cell genomes from oceanic crustal fluid captures similar information to metagenomic and metatranscriptomic surveys with orders of magnitude less sampling.</title>
        <authorList>
            <person name="D'Angelo T.S."/>
            <person name="Orcutt B.N."/>
        </authorList>
    </citation>
    <scope>NUCLEOTIDE SEQUENCE [LARGE SCALE GENOMIC DNA]</scope>
    <source>
        <strain evidence="1">AH-315-J10</strain>
    </source>
</reference>
<gene>
    <name evidence="1" type="ORF">JYT35_00275</name>
</gene>
<proteinExistence type="predicted"/>
<accession>A0ABS3ATG4</accession>
<name>A0ABS3ATG4_9ACTN</name>
<evidence type="ECO:0000313" key="2">
    <source>
        <dbReference type="Proteomes" id="UP000724964"/>
    </source>
</evidence>
<protein>
    <submittedName>
        <fullName evidence="1">Uncharacterized protein</fullName>
    </submittedName>
</protein>
<organism evidence="1 2">
    <name type="scientific">Acidimicrobium ferrooxidans</name>
    <dbReference type="NCBI Taxonomy" id="53635"/>
    <lineage>
        <taxon>Bacteria</taxon>
        <taxon>Bacillati</taxon>
        <taxon>Actinomycetota</taxon>
        <taxon>Acidimicrobiia</taxon>
        <taxon>Acidimicrobiales</taxon>
        <taxon>Acidimicrobiaceae</taxon>
        <taxon>Acidimicrobium</taxon>
    </lineage>
</organism>
<evidence type="ECO:0000313" key="1">
    <source>
        <dbReference type="EMBL" id="MBN4059535.1"/>
    </source>
</evidence>
<dbReference type="EMBL" id="JAFIUH010000002">
    <property type="protein sequence ID" value="MBN4059535.1"/>
    <property type="molecule type" value="Genomic_DNA"/>
</dbReference>